<evidence type="ECO:0000256" key="1">
    <source>
        <dbReference type="SAM" id="Phobius"/>
    </source>
</evidence>
<protein>
    <submittedName>
        <fullName evidence="2">Uncharacterized protein</fullName>
    </submittedName>
</protein>
<reference evidence="2 3" key="1">
    <citation type="submission" date="2021-01" db="EMBL/GenBank/DDBJ databases">
        <title>Whole genome shotgun sequence of Plantactinospora endophytica NBRC 110450.</title>
        <authorList>
            <person name="Komaki H."/>
            <person name="Tamura T."/>
        </authorList>
    </citation>
    <scope>NUCLEOTIDE SEQUENCE [LARGE SCALE GENOMIC DNA]</scope>
    <source>
        <strain evidence="2 3">NBRC 110450</strain>
    </source>
</reference>
<dbReference type="EMBL" id="BONW01000025">
    <property type="protein sequence ID" value="GIG90226.1"/>
    <property type="molecule type" value="Genomic_DNA"/>
</dbReference>
<evidence type="ECO:0000313" key="3">
    <source>
        <dbReference type="Proteomes" id="UP000646749"/>
    </source>
</evidence>
<keyword evidence="1" id="KW-0472">Membrane</keyword>
<evidence type="ECO:0000313" key="2">
    <source>
        <dbReference type="EMBL" id="GIG90226.1"/>
    </source>
</evidence>
<keyword evidence="1" id="KW-1133">Transmembrane helix</keyword>
<accession>A0ABQ4E7E4</accession>
<organism evidence="2 3">
    <name type="scientific">Plantactinospora endophytica</name>
    <dbReference type="NCBI Taxonomy" id="673535"/>
    <lineage>
        <taxon>Bacteria</taxon>
        <taxon>Bacillati</taxon>
        <taxon>Actinomycetota</taxon>
        <taxon>Actinomycetes</taxon>
        <taxon>Micromonosporales</taxon>
        <taxon>Micromonosporaceae</taxon>
        <taxon>Plantactinospora</taxon>
    </lineage>
</organism>
<dbReference type="Proteomes" id="UP000646749">
    <property type="component" value="Unassembled WGS sequence"/>
</dbReference>
<sequence>MSEATGEPIRTGGARQMVEMVLVGVLGALEVAFLGWMLTQVRRRYPVRRKSS</sequence>
<gene>
    <name evidence="2" type="ORF">Pen02_51620</name>
</gene>
<name>A0ABQ4E7E4_9ACTN</name>
<proteinExistence type="predicted"/>
<comment type="caution">
    <text evidence="2">The sequence shown here is derived from an EMBL/GenBank/DDBJ whole genome shotgun (WGS) entry which is preliminary data.</text>
</comment>
<dbReference type="RefSeq" id="WP_203868655.1">
    <property type="nucleotide sequence ID" value="NZ_BONW01000025.1"/>
</dbReference>
<feature type="transmembrane region" description="Helical" evidence="1">
    <location>
        <begin position="20"/>
        <end position="39"/>
    </location>
</feature>
<keyword evidence="3" id="KW-1185">Reference proteome</keyword>
<keyword evidence="1" id="KW-0812">Transmembrane</keyword>